<keyword evidence="3" id="KW-1185">Reference proteome</keyword>
<dbReference type="GeneID" id="54485579"/>
<accession>A0A6A6VYQ0</accession>
<dbReference type="OrthoDB" id="27214at2759"/>
<evidence type="ECO:0000313" key="3">
    <source>
        <dbReference type="Proteomes" id="UP000799437"/>
    </source>
</evidence>
<dbReference type="PANTHER" id="PTHR37049">
    <property type="entry name" value="PEPTIDASE S41 FAMILY PROTEIN"/>
    <property type="match status" value="1"/>
</dbReference>
<name>A0A6A6VYQ0_9PEZI</name>
<keyword evidence="1" id="KW-0732">Signal</keyword>
<feature type="chain" id="PRO_5025661829" evidence="1">
    <location>
        <begin position="20"/>
        <end position="146"/>
    </location>
</feature>
<protein>
    <submittedName>
        <fullName evidence="2">Uncharacterized protein</fullName>
    </submittedName>
</protein>
<feature type="signal peptide" evidence="1">
    <location>
        <begin position="1"/>
        <end position="19"/>
    </location>
</feature>
<dbReference type="InterPro" id="IPR052766">
    <property type="entry name" value="S41A_metabolite_peptidase"/>
</dbReference>
<proteinExistence type="predicted"/>
<dbReference type="EMBL" id="ML996577">
    <property type="protein sequence ID" value="KAF2755788.1"/>
    <property type="molecule type" value="Genomic_DNA"/>
</dbReference>
<dbReference type="PANTHER" id="PTHR37049:SF4">
    <property type="entry name" value="RHODANESE DOMAIN-CONTAINING PROTEIN"/>
    <property type="match status" value="1"/>
</dbReference>
<dbReference type="RefSeq" id="XP_033598239.1">
    <property type="nucleotide sequence ID" value="XM_033744525.1"/>
</dbReference>
<dbReference type="AlphaFoldDB" id="A0A6A6VYQ0"/>
<evidence type="ECO:0000313" key="2">
    <source>
        <dbReference type="EMBL" id="KAF2755788.1"/>
    </source>
</evidence>
<evidence type="ECO:0000256" key="1">
    <source>
        <dbReference type="SAM" id="SignalP"/>
    </source>
</evidence>
<organism evidence="2 3">
    <name type="scientific">Pseudovirgaria hyperparasitica</name>
    <dbReference type="NCBI Taxonomy" id="470096"/>
    <lineage>
        <taxon>Eukaryota</taxon>
        <taxon>Fungi</taxon>
        <taxon>Dikarya</taxon>
        <taxon>Ascomycota</taxon>
        <taxon>Pezizomycotina</taxon>
        <taxon>Dothideomycetes</taxon>
        <taxon>Dothideomycetes incertae sedis</taxon>
        <taxon>Acrospermales</taxon>
        <taxon>Acrospermaceae</taxon>
        <taxon>Pseudovirgaria</taxon>
    </lineage>
</organism>
<gene>
    <name evidence="2" type="ORF">EJ05DRAFT_478748</name>
</gene>
<dbReference type="Proteomes" id="UP000799437">
    <property type="component" value="Unassembled WGS sequence"/>
</dbReference>
<sequence length="146" mass="15982">MMLLENLLTASTLVGLVFAAPTTPTRNNGSPCAAVSSAVAAQPGVATPTVGAELAYECINSVPLNKTAALNLIQAVKPYFRWQSTTSWLKDPPAEYVAKVQEPVDIFGELDVIEENVKSKWTKEYELHGKAWRPMHVCATNTRFYI</sequence>
<reference evidence="2" key="1">
    <citation type="journal article" date="2020" name="Stud. Mycol.">
        <title>101 Dothideomycetes genomes: a test case for predicting lifestyles and emergence of pathogens.</title>
        <authorList>
            <person name="Haridas S."/>
            <person name="Albert R."/>
            <person name="Binder M."/>
            <person name="Bloem J."/>
            <person name="Labutti K."/>
            <person name="Salamov A."/>
            <person name="Andreopoulos B."/>
            <person name="Baker S."/>
            <person name="Barry K."/>
            <person name="Bills G."/>
            <person name="Bluhm B."/>
            <person name="Cannon C."/>
            <person name="Castanera R."/>
            <person name="Culley D."/>
            <person name="Daum C."/>
            <person name="Ezra D."/>
            <person name="Gonzalez J."/>
            <person name="Henrissat B."/>
            <person name="Kuo A."/>
            <person name="Liang C."/>
            <person name="Lipzen A."/>
            <person name="Lutzoni F."/>
            <person name="Magnuson J."/>
            <person name="Mondo S."/>
            <person name="Nolan M."/>
            <person name="Ohm R."/>
            <person name="Pangilinan J."/>
            <person name="Park H.-J."/>
            <person name="Ramirez L."/>
            <person name="Alfaro M."/>
            <person name="Sun H."/>
            <person name="Tritt A."/>
            <person name="Yoshinaga Y."/>
            <person name="Zwiers L.-H."/>
            <person name="Turgeon B."/>
            <person name="Goodwin S."/>
            <person name="Spatafora J."/>
            <person name="Crous P."/>
            <person name="Grigoriev I."/>
        </authorList>
    </citation>
    <scope>NUCLEOTIDE SEQUENCE</scope>
    <source>
        <strain evidence="2">CBS 121739</strain>
    </source>
</reference>